<dbReference type="CDD" id="cd10917">
    <property type="entry name" value="CE4_NodB_like_6s_7s"/>
    <property type="match status" value="1"/>
</dbReference>
<dbReference type="Pfam" id="PF01522">
    <property type="entry name" value="Polysacc_deac_1"/>
    <property type="match status" value="1"/>
</dbReference>
<feature type="region of interest" description="Disordered" evidence="1">
    <location>
        <begin position="264"/>
        <end position="285"/>
    </location>
</feature>
<dbReference type="GO" id="GO:0005975">
    <property type="term" value="P:carbohydrate metabolic process"/>
    <property type="evidence" value="ECO:0007669"/>
    <property type="project" value="InterPro"/>
</dbReference>
<dbReference type="Proteomes" id="UP000295560">
    <property type="component" value="Unassembled WGS sequence"/>
</dbReference>
<sequence length="285" mass="30205">MLGARRRAILRQMLRPPYVHRWTTLVAGTYVVVVLTATGLTHTPTPVAVAVPAAPAPAPVPRAVPASVLAGTAQPGRTVTLTFDDGPHPVWTRQVLDVLDRYHVPAVFCMVTGLAKEHPDIVRDVVARGHTLCDHTSDHDPGLRLRSDAVIALAMTASSAELVDASGDPSVRIPFFRAPEGKWTPALEGGAAELGMRPLGWSVDSRDWTGIPADAVLRTVRSELGDGSVILMHDGGGERATTVAVLRGLIPTLQDQGYRFVVPDGTAEVPRPTPADGSGEVTTGR</sequence>
<protein>
    <submittedName>
        <fullName evidence="4">Peptidoglycan/xylan/chitin deacetylase (PgdA/CDA1 family)</fullName>
    </submittedName>
</protein>
<feature type="domain" description="NodB homology" evidence="3">
    <location>
        <begin position="77"/>
        <end position="261"/>
    </location>
</feature>
<dbReference type="AlphaFoldDB" id="A0A4R1HP55"/>
<evidence type="ECO:0000256" key="1">
    <source>
        <dbReference type="SAM" id="MobiDB-lite"/>
    </source>
</evidence>
<name>A0A4R1HP55_PSEEN</name>
<reference evidence="4 5" key="1">
    <citation type="submission" date="2019-03" db="EMBL/GenBank/DDBJ databases">
        <title>Sequencing the genomes of 1000 actinobacteria strains.</title>
        <authorList>
            <person name="Klenk H.-P."/>
        </authorList>
    </citation>
    <scope>NUCLEOTIDE SEQUENCE [LARGE SCALE GENOMIC DNA]</scope>
    <source>
        <strain evidence="4 5">DSM 44969</strain>
    </source>
</reference>
<organism evidence="4 5">
    <name type="scientific">Pseudonocardia endophytica</name>
    <dbReference type="NCBI Taxonomy" id="401976"/>
    <lineage>
        <taxon>Bacteria</taxon>
        <taxon>Bacillati</taxon>
        <taxon>Actinomycetota</taxon>
        <taxon>Actinomycetes</taxon>
        <taxon>Pseudonocardiales</taxon>
        <taxon>Pseudonocardiaceae</taxon>
        <taxon>Pseudonocardia</taxon>
    </lineage>
</organism>
<dbReference type="Gene3D" id="3.20.20.370">
    <property type="entry name" value="Glycoside hydrolase/deacetylase"/>
    <property type="match status" value="1"/>
</dbReference>
<evidence type="ECO:0000313" key="4">
    <source>
        <dbReference type="EMBL" id="TCK22991.1"/>
    </source>
</evidence>
<dbReference type="EMBL" id="SMFZ01000002">
    <property type="protein sequence ID" value="TCK22991.1"/>
    <property type="molecule type" value="Genomic_DNA"/>
</dbReference>
<proteinExistence type="predicted"/>
<dbReference type="GO" id="GO:0016810">
    <property type="term" value="F:hydrolase activity, acting on carbon-nitrogen (but not peptide) bonds"/>
    <property type="evidence" value="ECO:0007669"/>
    <property type="project" value="InterPro"/>
</dbReference>
<keyword evidence="2" id="KW-0472">Membrane</keyword>
<dbReference type="PANTHER" id="PTHR10587">
    <property type="entry name" value="GLYCOSYL TRANSFERASE-RELATED"/>
    <property type="match status" value="1"/>
</dbReference>
<gene>
    <name evidence="4" type="ORF">EV378_7002</name>
</gene>
<dbReference type="InterPro" id="IPR050248">
    <property type="entry name" value="Polysacc_deacetylase_ArnD"/>
</dbReference>
<evidence type="ECO:0000256" key="2">
    <source>
        <dbReference type="SAM" id="Phobius"/>
    </source>
</evidence>
<feature type="transmembrane region" description="Helical" evidence="2">
    <location>
        <begin position="21"/>
        <end position="40"/>
    </location>
</feature>
<accession>A0A4R1HP55</accession>
<dbReference type="PANTHER" id="PTHR10587:SF137">
    <property type="entry name" value="4-DEOXY-4-FORMAMIDO-L-ARABINOSE-PHOSPHOUNDECAPRENOL DEFORMYLASE ARND-RELATED"/>
    <property type="match status" value="1"/>
</dbReference>
<evidence type="ECO:0000259" key="3">
    <source>
        <dbReference type="PROSITE" id="PS51677"/>
    </source>
</evidence>
<evidence type="ECO:0000313" key="5">
    <source>
        <dbReference type="Proteomes" id="UP000295560"/>
    </source>
</evidence>
<dbReference type="InterPro" id="IPR002509">
    <property type="entry name" value="NODB_dom"/>
</dbReference>
<keyword evidence="2" id="KW-0812">Transmembrane</keyword>
<dbReference type="SUPFAM" id="SSF88713">
    <property type="entry name" value="Glycoside hydrolase/deacetylase"/>
    <property type="match status" value="1"/>
</dbReference>
<dbReference type="InterPro" id="IPR011330">
    <property type="entry name" value="Glyco_hydro/deAcase_b/a-brl"/>
</dbReference>
<keyword evidence="2" id="KW-1133">Transmembrane helix</keyword>
<dbReference type="OrthoDB" id="9763050at2"/>
<keyword evidence="5" id="KW-1185">Reference proteome</keyword>
<dbReference type="PROSITE" id="PS51677">
    <property type="entry name" value="NODB"/>
    <property type="match status" value="1"/>
</dbReference>
<comment type="caution">
    <text evidence="4">The sequence shown here is derived from an EMBL/GenBank/DDBJ whole genome shotgun (WGS) entry which is preliminary data.</text>
</comment>